<sequence>MLPRLNNTGTSSFFPSLPIRGCQITAETSLFEGNHTSDLSKQRQLIRVREFTVSVLCRESLAGIGMGMKESDNISGTHVKGHHDTAVGHLEFCSERKLSTHISSGPAHLYSLQDEKDKFLDLAVKENKRYAGKHRTSELNKGES</sequence>
<keyword evidence="2" id="KW-1185">Reference proteome</keyword>
<dbReference type="Proteomes" id="UP001189624">
    <property type="component" value="Chromosome 10"/>
</dbReference>
<gene>
    <name evidence="1" type="ORF">AYBTSS11_LOCUS28358</name>
</gene>
<name>A0AA86VPL7_9FABA</name>
<dbReference type="Gramene" id="rna-AYBTSS11_LOCUS28358">
    <property type="protein sequence ID" value="CAJ1976222.1"/>
    <property type="gene ID" value="gene-AYBTSS11_LOCUS28358"/>
</dbReference>
<protein>
    <submittedName>
        <fullName evidence="1">Uncharacterized protein</fullName>
    </submittedName>
</protein>
<dbReference type="EMBL" id="OY731407">
    <property type="protein sequence ID" value="CAJ1976222.1"/>
    <property type="molecule type" value="Genomic_DNA"/>
</dbReference>
<dbReference type="AlphaFoldDB" id="A0AA86VPL7"/>
<accession>A0AA86VPL7</accession>
<proteinExistence type="predicted"/>
<evidence type="ECO:0000313" key="2">
    <source>
        <dbReference type="Proteomes" id="UP001189624"/>
    </source>
</evidence>
<evidence type="ECO:0000313" key="1">
    <source>
        <dbReference type="EMBL" id="CAJ1976222.1"/>
    </source>
</evidence>
<reference evidence="1" key="1">
    <citation type="submission" date="2023-10" db="EMBL/GenBank/DDBJ databases">
        <authorList>
            <person name="Domelevo Entfellner J.-B."/>
        </authorList>
    </citation>
    <scope>NUCLEOTIDE SEQUENCE</scope>
</reference>
<organism evidence="1 2">
    <name type="scientific">Sphenostylis stenocarpa</name>
    <dbReference type="NCBI Taxonomy" id="92480"/>
    <lineage>
        <taxon>Eukaryota</taxon>
        <taxon>Viridiplantae</taxon>
        <taxon>Streptophyta</taxon>
        <taxon>Embryophyta</taxon>
        <taxon>Tracheophyta</taxon>
        <taxon>Spermatophyta</taxon>
        <taxon>Magnoliopsida</taxon>
        <taxon>eudicotyledons</taxon>
        <taxon>Gunneridae</taxon>
        <taxon>Pentapetalae</taxon>
        <taxon>rosids</taxon>
        <taxon>fabids</taxon>
        <taxon>Fabales</taxon>
        <taxon>Fabaceae</taxon>
        <taxon>Papilionoideae</taxon>
        <taxon>50 kb inversion clade</taxon>
        <taxon>NPAAA clade</taxon>
        <taxon>indigoferoid/millettioid clade</taxon>
        <taxon>Phaseoleae</taxon>
        <taxon>Sphenostylis</taxon>
    </lineage>
</organism>